<keyword evidence="5 11" id="KW-0663">Pyridoxal phosphate</keyword>
<evidence type="ECO:0000256" key="1">
    <source>
        <dbReference type="ARBA" id="ARBA00001933"/>
    </source>
</evidence>
<dbReference type="InterPro" id="IPR015422">
    <property type="entry name" value="PyrdxlP-dep_Trfase_small"/>
</dbReference>
<evidence type="ECO:0000256" key="8">
    <source>
        <dbReference type="ARBA" id="ARBA00066317"/>
    </source>
</evidence>
<evidence type="ECO:0000256" key="4">
    <source>
        <dbReference type="ARBA" id="ARBA00022679"/>
    </source>
</evidence>
<dbReference type="RefSeq" id="WP_123419014.1">
    <property type="nucleotide sequence ID" value="NZ_MOCA01000005.1"/>
</dbReference>
<evidence type="ECO:0000256" key="2">
    <source>
        <dbReference type="ARBA" id="ARBA00005125"/>
    </source>
</evidence>
<comment type="cofactor">
    <cofactor evidence="1">
        <name>pyridoxal 5'-phosphate</name>
        <dbReference type="ChEBI" id="CHEBI:597326"/>
    </cofactor>
</comment>
<evidence type="ECO:0000256" key="6">
    <source>
        <dbReference type="ARBA" id="ARBA00037999"/>
    </source>
</evidence>
<dbReference type="SUPFAM" id="SSF53383">
    <property type="entry name" value="PLP-dependent transferases"/>
    <property type="match status" value="1"/>
</dbReference>
<keyword evidence="4 13" id="KW-0808">Transferase</keyword>
<dbReference type="InterPro" id="IPR000653">
    <property type="entry name" value="DegT/StrS_aminotransferase"/>
</dbReference>
<dbReference type="CDD" id="cd00616">
    <property type="entry name" value="AHBA_syn"/>
    <property type="match status" value="1"/>
</dbReference>
<dbReference type="EC" id="2.6.1.102" evidence="8"/>
<evidence type="ECO:0000256" key="7">
    <source>
        <dbReference type="ARBA" id="ARBA00051587"/>
    </source>
</evidence>
<evidence type="ECO:0000313" key="13">
    <source>
        <dbReference type="EMBL" id="ROO00259.1"/>
    </source>
</evidence>
<dbReference type="Pfam" id="PF01041">
    <property type="entry name" value="DegT_DnrJ_EryC1"/>
    <property type="match status" value="1"/>
</dbReference>
<comment type="caution">
    <text evidence="13">The sequence shown here is derived from an EMBL/GenBank/DDBJ whole genome shotgun (WGS) entry which is preliminary data.</text>
</comment>
<dbReference type="InterPro" id="IPR015424">
    <property type="entry name" value="PyrdxlP-dep_Trfase"/>
</dbReference>
<accession>A0A423NPX4</accession>
<feature type="modified residue" description="N6-(pyridoxal phosphate)lysine" evidence="11">
    <location>
        <position position="183"/>
    </location>
</feature>
<organism evidence="13 14">
    <name type="scientific">Pseudomonas moraviensis</name>
    <dbReference type="NCBI Taxonomy" id="321662"/>
    <lineage>
        <taxon>Bacteria</taxon>
        <taxon>Pseudomonadati</taxon>
        <taxon>Pseudomonadota</taxon>
        <taxon>Gammaproteobacteria</taxon>
        <taxon>Pseudomonadales</taxon>
        <taxon>Pseudomonadaceae</taxon>
        <taxon>Pseudomonas</taxon>
    </lineage>
</organism>
<evidence type="ECO:0000256" key="12">
    <source>
        <dbReference type="RuleBase" id="RU004508"/>
    </source>
</evidence>
<dbReference type="GO" id="GO:0030170">
    <property type="term" value="F:pyridoxal phosphate binding"/>
    <property type="evidence" value="ECO:0007669"/>
    <property type="project" value="TreeGrafter"/>
</dbReference>
<evidence type="ECO:0000256" key="10">
    <source>
        <dbReference type="PIRSR" id="PIRSR000390-1"/>
    </source>
</evidence>
<evidence type="ECO:0000256" key="5">
    <source>
        <dbReference type="ARBA" id="ARBA00022898"/>
    </source>
</evidence>
<comment type="pathway">
    <text evidence="2">Bacterial outer membrane biogenesis; LPS O-antigen biosynthesis.</text>
</comment>
<evidence type="ECO:0000313" key="14">
    <source>
        <dbReference type="Proteomes" id="UP000284207"/>
    </source>
</evidence>
<comment type="catalytic activity">
    <reaction evidence="7">
        <text>GDP-alpha-D-perosamine + 2-oxoglutarate = GDP-4-dehydro-alpha-D-rhamnose + L-glutamate</text>
        <dbReference type="Rhea" id="RHEA:36779"/>
        <dbReference type="ChEBI" id="CHEBI:16810"/>
        <dbReference type="ChEBI" id="CHEBI:29985"/>
        <dbReference type="ChEBI" id="CHEBI:57964"/>
        <dbReference type="ChEBI" id="CHEBI:73996"/>
        <dbReference type="EC" id="2.6.1.102"/>
    </reaction>
</comment>
<reference evidence="13 14" key="1">
    <citation type="submission" date="2016-10" db="EMBL/GenBank/DDBJ databases">
        <title>Comparative genome analysis of multiple Pseudomonas spp. focuses on biocontrol and plant growth promoting traits.</title>
        <authorList>
            <person name="Tao X.-Y."/>
            <person name="Taylor C.G."/>
        </authorList>
    </citation>
    <scope>NUCLEOTIDE SEQUENCE [LARGE SCALE GENOMIC DNA]</scope>
    <source>
        <strain evidence="13 14">36B3</strain>
    </source>
</reference>
<dbReference type="EMBL" id="MOCA01000005">
    <property type="protein sequence ID" value="ROO00259.1"/>
    <property type="molecule type" value="Genomic_DNA"/>
</dbReference>
<dbReference type="FunFam" id="3.40.640.10:FF:000090">
    <property type="entry name" value="Pyridoxal phosphate-dependent aminotransferase"/>
    <property type="match status" value="1"/>
</dbReference>
<evidence type="ECO:0000256" key="9">
    <source>
        <dbReference type="ARBA" id="ARBA00074221"/>
    </source>
</evidence>
<name>A0A423NPX4_9PSED</name>
<dbReference type="PANTHER" id="PTHR30244">
    <property type="entry name" value="TRANSAMINASE"/>
    <property type="match status" value="1"/>
</dbReference>
<dbReference type="Gene3D" id="3.90.1150.10">
    <property type="entry name" value="Aspartate Aminotransferase, domain 1"/>
    <property type="match status" value="1"/>
</dbReference>
<keyword evidence="3 13" id="KW-0032">Aminotransferase</keyword>
<sequence>MKRISVAQPKLAGNERNYVLDCLDTNWISSNGKYIGAFEESFAAFCGVKHAIATNNGTTALHLALVVLDLQPGDEVIIPTVTYIATANAVRYCGATPVLVDVCAETMNIDPHTIESKITAKTKGIIPVHLYGHPAQMDVINEIAQKHNLWVVEDAAEAHGAEVKNNKVGSLGTCATFSFFGNKIITTGEGGMVTTNDDELATKLRLFRGQGMDPKRRYWFPVIGYNYRMTNIQAAIGLAQMEGIATALADRERLAGWYNEALADLKGQIILPTEASWARQVFWMYNIFLADGDEQKRDEVMRKLDEMGIETRPVFYPMHVLPPYREDQSYPVADLWSGRGINLPTHQDLTREDVLRIAASLREVLAA</sequence>
<dbReference type="Gene3D" id="3.40.640.10">
    <property type="entry name" value="Type I PLP-dependent aspartate aminotransferase-like (Major domain)"/>
    <property type="match status" value="1"/>
</dbReference>
<proteinExistence type="inferred from homology"/>
<comment type="similarity">
    <text evidence="6 12">Belongs to the DegT/DnrJ/EryC1 family.</text>
</comment>
<dbReference type="PIRSF" id="PIRSF000390">
    <property type="entry name" value="PLP_StrS"/>
    <property type="match status" value="1"/>
</dbReference>
<evidence type="ECO:0000256" key="3">
    <source>
        <dbReference type="ARBA" id="ARBA00022576"/>
    </source>
</evidence>
<dbReference type="InterPro" id="IPR015421">
    <property type="entry name" value="PyrdxlP-dep_Trfase_major"/>
</dbReference>
<dbReference type="AlphaFoldDB" id="A0A423NPX4"/>
<dbReference type="GO" id="GO:0102933">
    <property type="term" value="F:GDP-4-dehydro-6-deoxy-D-mannose-4-aminotransferase activity"/>
    <property type="evidence" value="ECO:0007669"/>
    <property type="project" value="UniProtKB-EC"/>
</dbReference>
<gene>
    <name evidence="13" type="ORF">BK674_14575</name>
</gene>
<dbReference type="GO" id="GO:0000271">
    <property type="term" value="P:polysaccharide biosynthetic process"/>
    <property type="evidence" value="ECO:0007669"/>
    <property type="project" value="TreeGrafter"/>
</dbReference>
<protein>
    <recommendedName>
        <fullName evidence="9">GDP-perosamine synthase</fullName>
        <ecNumber evidence="8">2.6.1.102</ecNumber>
    </recommendedName>
</protein>
<feature type="active site" description="Proton acceptor" evidence="10">
    <location>
        <position position="183"/>
    </location>
</feature>
<evidence type="ECO:0000256" key="11">
    <source>
        <dbReference type="PIRSR" id="PIRSR000390-2"/>
    </source>
</evidence>
<dbReference type="PANTHER" id="PTHR30244:SF34">
    <property type="entry name" value="DTDP-4-AMINO-4,6-DIDEOXYGALACTOSE TRANSAMINASE"/>
    <property type="match status" value="1"/>
</dbReference>
<dbReference type="Proteomes" id="UP000284207">
    <property type="component" value="Unassembled WGS sequence"/>
</dbReference>